<feature type="region of interest" description="Disordered" evidence="1">
    <location>
        <begin position="12"/>
        <end position="35"/>
    </location>
</feature>
<dbReference type="EMBL" id="OU892288">
    <property type="protein sequence ID" value="CAG9762798.1"/>
    <property type="molecule type" value="Genomic_DNA"/>
</dbReference>
<evidence type="ECO:0000256" key="1">
    <source>
        <dbReference type="SAM" id="MobiDB-lite"/>
    </source>
</evidence>
<accession>A0A9N9MDS5</accession>
<sequence length="45" mass="5345">MEQCQSRILKTPFLQENKISTSHRPPMDHKSNNTKNLQKNYVFIV</sequence>
<organism evidence="2 3">
    <name type="scientific">Ceutorhynchus assimilis</name>
    <name type="common">cabbage seed weevil</name>
    <dbReference type="NCBI Taxonomy" id="467358"/>
    <lineage>
        <taxon>Eukaryota</taxon>
        <taxon>Metazoa</taxon>
        <taxon>Ecdysozoa</taxon>
        <taxon>Arthropoda</taxon>
        <taxon>Hexapoda</taxon>
        <taxon>Insecta</taxon>
        <taxon>Pterygota</taxon>
        <taxon>Neoptera</taxon>
        <taxon>Endopterygota</taxon>
        <taxon>Coleoptera</taxon>
        <taxon>Polyphaga</taxon>
        <taxon>Cucujiformia</taxon>
        <taxon>Curculionidae</taxon>
        <taxon>Ceutorhynchinae</taxon>
        <taxon>Ceutorhynchus</taxon>
    </lineage>
</organism>
<name>A0A9N9MDS5_9CUCU</name>
<proteinExistence type="predicted"/>
<dbReference type="AlphaFoldDB" id="A0A9N9MDS5"/>
<gene>
    <name evidence="2" type="ORF">CEUTPL_LOCUS3471</name>
</gene>
<evidence type="ECO:0000313" key="3">
    <source>
        <dbReference type="Proteomes" id="UP001152799"/>
    </source>
</evidence>
<keyword evidence="3" id="KW-1185">Reference proteome</keyword>
<reference evidence="2" key="1">
    <citation type="submission" date="2022-01" db="EMBL/GenBank/DDBJ databases">
        <authorList>
            <person name="King R."/>
        </authorList>
    </citation>
    <scope>NUCLEOTIDE SEQUENCE</scope>
</reference>
<protein>
    <submittedName>
        <fullName evidence="2">Uncharacterized protein</fullName>
    </submittedName>
</protein>
<evidence type="ECO:0000313" key="2">
    <source>
        <dbReference type="EMBL" id="CAG9762798.1"/>
    </source>
</evidence>
<dbReference type="Proteomes" id="UP001152799">
    <property type="component" value="Chromosome 12"/>
</dbReference>